<protein>
    <submittedName>
        <fullName evidence="2">Uncharacterized protein</fullName>
    </submittedName>
</protein>
<feature type="coiled-coil region" evidence="1">
    <location>
        <begin position="251"/>
        <end position="278"/>
    </location>
</feature>
<reference evidence="2 3" key="1">
    <citation type="submission" date="2020-09" db="EMBL/GenBank/DDBJ databases">
        <title>De no assembly of potato wild relative species, Solanum commersonii.</title>
        <authorList>
            <person name="Cho K."/>
        </authorList>
    </citation>
    <scope>NUCLEOTIDE SEQUENCE [LARGE SCALE GENOMIC DNA]</scope>
    <source>
        <strain evidence="2">LZ3.2</strain>
        <tissue evidence="2">Leaf</tissue>
    </source>
</reference>
<dbReference type="PANTHER" id="PTHR33710:SF54">
    <property type="entry name" value="NON-LTR RETROELEMENT REVERSE TRANSCRIPTASE"/>
    <property type="match status" value="1"/>
</dbReference>
<dbReference type="SUPFAM" id="SSF56219">
    <property type="entry name" value="DNase I-like"/>
    <property type="match status" value="1"/>
</dbReference>
<comment type="caution">
    <text evidence="2">The sequence shown here is derived from an EMBL/GenBank/DDBJ whole genome shotgun (WGS) entry which is preliminary data.</text>
</comment>
<dbReference type="AlphaFoldDB" id="A0A9J5WX18"/>
<keyword evidence="3" id="KW-1185">Reference proteome</keyword>
<dbReference type="PANTHER" id="PTHR33710">
    <property type="entry name" value="BNAC02G09200D PROTEIN"/>
    <property type="match status" value="1"/>
</dbReference>
<dbReference type="Gene3D" id="3.60.10.10">
    <property type="entry name" value="Endonuclease/exonuclease/phosphatase"/>
    <property type="match status" value="1"/>
</dbReference>
<keyword evidence="1" id="KW-0175">Coiled coil</keyword>
<evidence type="ECO:0000256" key="1">
    <source>
        <dbReference type="SAM" id="Coils"/>
    </source>
</evidence>
<organism evidence="2 3">
    <name type="scientific">Solanum commersonii</name>
    <name type="common">Commerson's wild potato</name>
    <name type="synonym">Commerson's nightshade</name>
    <dbReference type="NCBI Taxonomy" id="4109"/>
    <lineage>
        <taxon>Eukaryota</taxon>
        <taxon>Viridiplantae</taxon>
        <taxon>Streptophyta</taxon>
        <taxon>Embryophyta</taxon>
        <taxon>Tracheophyta</taxon>
        <taxon>Spermatophyta</taxon>
        <taxon>Magnoliopsida</taxon>
        <taxon>eudicotyledons</taxon>
        <taxon>Gunneridae</taxon>
        <taxon>Pentapetalae</taxon>
        <taxon>asterids</taxon>
        <taxon>lamiids</taxon>
        <taxon>Solanales</taxon>
        <taxon>Solanaceae</taxon>
        <taxon>Solanoideae</taxon>
        <taxon>Solaneae</taxon>
        <taxon>Solanum</taxon>
    </lineage>
</organism>
<evidence type="ECO:0000313" key="2">
    <source>
        <dbReference type="EMBL" id="KAG5580330.1"/>
    </source>
</evidence>
<accession>A0A9J5WX18</accession>
<dbReference type="OrthoDB" id="1210724at2759"/>
<dbReference type="Proteomes" id="UP000824120">
    <property type="component" value="Chromosome 10"/>
</dbReference>
<dbReference type="InterPro" id="IPR036691">
    <property type="entry name" value="Endo/exonu/phosph_ase_sf"/>
</dbReference>
<evidence type="ECO:0000313" key="3">
    <source>
        <dbReference type="Proteomes" id="UP000824120"/>
    </source>
</evidence>
<proteinExistence type="predicted"/>
<name>A0A9J5WX18_SOLCO</name>
<sequence length="370" mass="43438">MHQLSIIAILEPFSDTTHIQKVKSQLAMEYAVSNCNGKIWLFWNIDIDCVVLEEDEQQITCDMGHNELQTQFKISFVYAKCKDHLRRPLWDRMLLQATDSNKPWCSVGDYNVITSIEEKLGGVPYNMRKSLEFIAVIEACGLVDLGFSGQRYTWSNNRVTDAWLDKMPQTTITHLPSVGSDHCPLLMEMTTREEDHIKYFKFLNCWADQPQFLDIVKTCWERTVEGNSMWRFHQKLKRLSNTLSHWSRRELGDIFIKVKEYEERVRTAEEKLIQEHSDTNRSILHELNAEYIRFLKIEDSILKQKTQLQWFKEGDSNTKYFHSLIRGRRRKLFIHKLIGGEGEWIEGDDLIGSCLCPLPGNIYRGQQTHQ</sequence>
<dbReference type="EMBL" id="JACXVP010000010">
    <property type="protein sequence ID" value="KAG5580330.1"/>
    <property type="molecule type" value="Genomic_DNA"/>
</dbReference>
<gene>
    <name evidence="2" type="ORF">H5410_050957</name>
</gene>